<dbReference type="SUPFAM" id="SSF53850">
    <property type="entry name" value="Periplasmic binding protein-like II"/>
    <property type="match status" value="1"/>
</dbReference>
<dbReference type="PANTHER" id="PTHR43649">
    <property type="entry name" value="ARABINOSE-BINDING PROTEIN-RELATED"/>
    <property type="match status" value="1"/>
</dbReference>
<sequence length="457" mass="48958">MSEPLSRRRFLQLSGAAALGATALAACGSGGGAGGDQITYWGAFQTKDLEKYFKENFIDAYNKAATGADALKVNMTVKQIETIDRLTQTAVASGSGPDLIATFGPAQTLNYVGNGNLLPLDPYVAQYGWQDAFLPWALDAGRVDGKLYSLPANLETMAVFYNPATFAQHGWKPPTTLAEFEALCQDAKGKGMVPVGAGNAEWKPATEWDVTWVWNTFAGPTALYEALTGERRWTDPVFVDAINLLKGWFDKGWFGGSTDRYFTNKNSTVYSQLAGGGAALVFNGSWAFAEIGPYFGEAAGNDATWDFAPLPSLGSGVPAGVQPLSVGAAYSINKDCAQPARAADVLNYFVTDPARQLGTLAATGLPPAPVKVAEKDFPASTDPRVRRQYLALSSGANIGYTTWTFWPPKSDTYIYEQMEKVLVGQLSPQDYCAGLDKVFQEELKAGQRPPVPAPTGA</sequence>
<dbReference type="EMBL" id="BAAAZP010000201">
    <property type="protein sequence ID" value="GAA3708831.1"/>
    <property type="molecule type" value="Genomic_DNA"/>
</dbReference>
<accession>A0ABP7DQF4</accession>
<evidence type="ECO:0000256" key="1">
    <source>
        <dbReference type="SAM" id="SignalP"/>
    </source>
</evidence>
<dbReference type="RefSeq" id="WP_344892997.1">
    <property type="nucleotide sequence ID" value="NZ_BAAAZP010000201.1"/>
</dbReference>
<feature type="signal peptide" evidence="1">
    <location>
        <begin position="1"/>
        <end position="25"/>
    </location>
</feature>
<evidence type="ECO:0000313" key="2">
    <source>
        <dbReference type="EMBL" id="GAA3708831.1"/>
    </source>
</evidence>
<reference evidence="3" key="1">
    <citation type="journal article" date="2019" name="Int. J. Syst. Evol. Microbiol.">
        <title>The Global Catalogue of Microorganisms (GCM) 10K type strain sequencing project: providing services to taxonomists for standard genome sequencing and annotation.</title>
        <authorList>
            <consortium name="The Broad Institute Genomics Platform"/>
            <consortium name="The Broad Institute Genome Sequencing Center for Infectious Disease"/>
            <person name="Wu L."/>
            <person name="Ma J."/>
        </authorList>
    </citation>
    <scope>NUCLEOTIDE SEQUENCE [LARGE SCALE GENOMIC DNA]</scope>
    <source>
        <strain evidence="3">JCM 16904</strain>
    </source>
</reference>
<name>A0ABP7DQF4_9ACTN</name>
<dbReference type="InterPro" id="IPR006311">
    <property type="entry name" value="TAT_signal"/>
</dbReference>
<comment type="caution">
    <text evidence="2">The sequence shown here is derived from an EMBL/GenBank/DDBJ whole genome shotgun (WGS) entry which is preliminary data.</text>
</comment>
<dbReference type="PROSITE" id="PS51257">
    <property type="entry name" value="PROKAR_LIPOPROTEIN"/>
    <property type="match status" value="1"/>
</dbReference>
<feature type="chain" id="PRO_5047476548" evidence="1">
    <location>
        <begin position="26"/>
        <end position="457"/>
    </location>
</feature>
<gene>
    <name evidence="2" type="ORF">GCM10022224_087890</name>
</gene>
<dbReference type="PANTHER" id="PTHR43649:SF12">
    <property type="entry name" value="DIACETYLCHITOBIOSE BINDING PROTEIN DASA"/>
    <property type="match status" value="1"/>
</dbReference>
<organism evidence="2 3">
    <name type="scientific">Nonomuraea antimicrobica</name>
    <dbReference type="NCBI Taxonomy" id="561173"/>
    <lineage>
        <taxon>Bacteria</taxon>
        <taxon>Bacillati</taxon>
        <taxon>Actinomycetota</taxon>
        <taxon>Actinomycetes</taxon>
        <taxon>Streptosporangiales</taxon>
        <taxon>Streptosporangiaceae</taxon>
        <taxon>Nonomuraea</taxon>
    </lineage>
</organism>
<dbReference type="InterPro" id="IPR006059">
    <property type="entry name" value="SBP"/>
</dbReference>
<dbReference type="PROSITE" id="PS51318">
    <property type="entry name" value="TAT"/>
    <property type="match status" value="1"/>
</dbReference>
<keyword evidence="3" id="KW-1185">Reference proteome</keyword>
<dbReference type="InterPro" id="IPR050490">
    <property type="entry name" value="Bact_solute-bd_prot1"/>
</dbReference>
<protein>
    <submittedName>
        <fullName evidence="2">Extracellular solute-binding protein</fullName>
    </submittedName>
</protein>
<proteinExistence type="predicted"/>
<dbReference type="Pfam" id="PF13416">
    <property type="entry name" value="SBP_bac_8"/>
    <property type="match status" value="1"/>
</dbReference>
<keyword evidence="1" id="KW-0732">Signal</keyword>
<evidence type="ECO:0000313" key="3">
    <source>
        <dbReference type="Proteomes" id="UP001500902"/>
    </source>
</evidence>
<dbReference type="Proteomes" id="UP001500902">
    <property type="component" value="Unassembled WGS sequence"/>
</dbReference>
<dbReference type="Gene3D" id="3.40.190.10">
    <property type="entry name" value="Periplasmic binding protein-like II"/>
    <property type="match status" value="2"/>
</dbReference>